<dbReference type="PRINTS" id="PR01715">
    <property type="entry name" value="FERRIBNDNGPP"/>
</dbReference>
<proteinExistence type="inferred from homology"/>
<dbReference type="CDD" id="cd01146">
    <property type="entry name" value="FhuD"/>
    <property type="match status" value="1"/>
</dbReference>
<reference evidence="9" key="1">
    <citation type="submission" date="2023-10" db="EMBL/GenBank/DDBJ databases">
        <title>Screening of Alkalihalophilus pseudofirmusBZ-TG-HK211 and Its Alleviation of Salt Stress on Rapeseed Growth.</title>
        <authorList>
            <person name="Zhao B."/>
            <person name="Guo T."/>
        </authorList>
    </citation>
    <scope>NUCLEOTIDE SEQUENCE</scope>
    <source>
        <strain evidence="9">BZ-TG-HK211</strain>
    </source>
</reference>
<accession>A0AAJ2U443</accession>
<evidence type="ECO:0000259" key="8">
    <source>
        <dbReference type="PROSITE" id="PS50983"/>
    </source>
</evidence>
<dbReference type="GO" id="GO:1901678">
    <property type="term" value="P:iron coordination entity transport"/>
    <property type="evidence" value="ECO:0007669"/>
    <property type="project" value="UniProtKB-ARBA"/>
</dbReference>
<evidence type="ECO:0000313" key="10">
    <source>
        <dbReference type="Proteomes" id="UP001285636"/>
    </source>
</evidence>
<feature type="coiled-coil region" evidence="5">
    <location>
        <begin position="180"/>
        <end position="214"/>
    </location>
</feature>
<dbReference type="PROSITE" id="PS50983">
    <property type="entry name" value="FE_B12_PBP"/>
    <property type="match status" value="1"/>
</dbReference>
<name>A0AAJ2U443_ALKPS</name>
<dbReference type="Pfam" id="PF01497">
    <property type="entry name" value="Peripla_BP_2"/>
    <property type="match status" value="1"/>
</dbReference>
<feature type="compositionally biased region" description="Acidic residues" evidence="6">
    <location>
        <begin position="26"/>
        <end position="50"/>
    </location>
</feature>
<evidence type="ECO:0000256" key="1">
    <source>
        <dbReference type="ARBA" id="ARBA00004193"/>
    </source>
</evidence>
<comment type="subcellular location">
    <subcellularLocation>
        <location evidence="1">Cell membrane</location>
        <topology evidence="1">Lipid-anchor</topology>
    </subcellularLocation>
</comment>
<sequence length="342" mass="38427">MMKTWLRLAVLVLLISLLAACGGNTDEQESAENTEENTEGNTEQMEDTESTEAVTVRDAFGEKTFEETPLKVVALEWTYVEDLLALGVQPVGVADIEGYNSWVDIDAELDQDVVDVGTRQEPNLEMIAELEPDLIITAGFRHEAIQQELEFIAPTLFFDPYPTDETVSQYDEMEETFRTIAKVVQKEDEAESVLEELDAKYEEAKEQIAAADLKTNEFVLTQAFSANQAPTLRLFTPNAMATQIFEKVGLENVYDSGQFEMYGYSEVNVEALPAVEDANFFYVVQDDDNVFENQLQSNSVWQNLNFVQNDQLYPLGGDAWLFGGPLSAMTLVDRIVEVVEEE</sequence>
<feature type="region of interest" description="Disordered" evidence="6">
    <location>
        <begin position="24"/>
        <end position="52"/>
    </location>
</feature>
<dbReference type="EMBL" id="JAWJAY010000005">
    <property type="protein sequence ID" value="MDV2886812.1"/>
    <property type="molecule type" value="Genomic_DNA"/>
</dbReference>
<gene>
    <name evidence="9" type="ORF">RYX45_16590</name>
</gene>
<dbReference type="InterPro" id="IPR002491">
    <property type="entry name" value="ABC_transptr_periplasmic_BD"/>
</dbReference>
<comment type="similarity">
    <text evidence="2">Belongs to the bacterial solute-binding protein 8 family.</text>
</comment>
<keyword evidence="4 7" id="KW-0732">Signal</keyword>
<dbReference type="Gene3D" id="3.40.50.1980">
    <property type="entry name" value="Nitrogenase molybdenum iron protein domain"/>
    <property type="match status" value="2"/>
</dbReference>
<evidence type="ECO:0000256" key="3">
    <source>
        <dbReference type="ARBA" id="ARBA00022448"/>
    </source>
</evidence>
<dbReference type="GO" id="GO:0030288">
    <property type="term" value="C:outer membrane-bounded periplasmic space"/>
    <property type="evidence" value="ECO:0007669"/>
    <property type="project" value="TreeGrafter"/>
</dbReference>
<dbReference type="PANTHER" id="PTHR30532:SF29">
    <property type="entry name" value="FE(3+) DICITRATE-BINDING PERIPLASMIC PROTEIN"/>
    <property type="match status" value="1"/>
</dbReference>
<feature type="domain" description="Fe/B12 periplasmic-binding" evidence="8">
    <location>
        <begin position="71"/>
        <end position="342"/>
    </location>
</feature>
<dbReference type="SUPFAM" id="SSF53807">
    <property type="entry name" value="Helical backbone' metal receptor"/>
    <property type="match status" value="1"/>
</dbReference>
<dbReference type="PANTHER" id="PTHR30532">
    <property type="entry name" value="IRON III DICITRATE-BINDING PERIPLASMIC PROTEIN"/>
    <property type="match status" value="1"/>
</dbReference>
<evidence type="ECO:0000256" key="4">
    <source>
        <dbReference type="ARBA" id="ARBA00022729"/>
    </source>
</evidence>
<dbReference type="RefSeq" id="WP_331377436.1">
    <property type="nucleotide sequence ID" value="NZ_CP144224.1"/>
</dbReference>
<evidence type="ECO:0000256" key="5">
    <source>
        <dbReference type="SAM" id="Coils"/>
    </source>
</evidence>
<keyword evidence="5" id="KW-0175">Coiled coil</keyword>
<evidence type="ECO:0000256" key="6">
    <source>
        <dbReference type="SAM" id="MobiDB-lite"/>
    </source>
</evidence>
<feature type="signal peptide" evidence="7">
    <location>
        <begin position="1"/>
        <end position="19"/>
    </location>
</feature>
<evidence type="ECO:0000256" key="7">
    <source>
        <dbReference type="SAM" id="SignalP"/>
    </source>
</evidence>
<protein>
    <submittedName>
        <fullName evidence="9">Iron-siderophore ABC transporter substrate-binding protein</fullName>
    </submittedName>
</protein>
<organism evidence="9 10">
    <name type="scientific">Alkalihalophilus pseudofirmus</name>
    <name type="common">Bacillus pseudofirmus</name>
    <dbReference type="NCBI Taxonomy" id="79885"/>
    <lineage>
        <taxon>Bacteria</taxon>
        <taxon>Bacillati</taxon>
        <taxon>Bacillota</taxon>
        <taxon>Bacilli</taxon>
        <taxon>Bacillales</taxon>
        <taxon>Bacillaceae</taxon>
        <taxon>Alkalihalophilus</taxon>
    </lineage>
</organism>
<dbReference type="InterPro" id="IPR051313">
    <property type="entry name" value="Bact_iron-sidero_bind"/>
</dbReference>
<dbReference type="AlphaFoldDB" id="A0AAJ2U443"/>
<dbReference type="PROSITE" id="PS51257">
    <property type="entry name" value="PROKAR_LIPOPROTEIN"/>
    <property type="match status" value="1"/>
</dbReference>
<dbReference type="GO" id="GO:0005886">
    <property type="term" value="C:plasma membrane"/>
    <property type="evidence" value="ECO:0007669"/>
    <property type="project" value="UniProtKB-SubCell"/>
</dbReference>
<evidence type="ECO:0000256" key="2">
    <source>
        <dbReference type="ARBA" id="ARBA00008814"/>
    </source>
</evidence>
<dbReference type="Proteomes" id="UP001285636">
    <property type="component" value="Unassembled WGS sequence"/>
</dbReference>
<evidence type="ECO:0000313" key="9">
    <source>
        <dbReference type="EMBL" id="MDV2886812.1"/>
    </source>
</evidence>
<comment type="caution">
    <text evidence="9">The sequence shown here is derived from an EMBL/GenBank/DDBJ whole genome shotgun (WGS) entry which is preliminary data.</text>
</comment>
<feature type="chain" id="PRO_5042522052" evidence="7">
    <location>
        <begin position="20"/>
        <end position="342"/>
    </location>
</feature>
<keyword evidence="3" id="KW-0813">Transport</keyword>